<dbReference type="Pfam" id="PF00126">
    <property type="entry name" value="HTH_1"/>
    <property type="match status" value="1"/>
</dbReference>
<dbReference type="PRINTS" id="PR00039">
    <property type="entry name" value="HTHLYSR"/>
</dbReference>
<protein>
    <submittedName>
        <fullName evidence="6">LysR family transcriptional regulator</fullName>
    </submittedName>
</protein>
<evidence type="ECO:0000313" key="6">
    <source>
        <dbReference type="EMBL" id="QAS52531.1"/>
    </source>
</evidence>
<dbReference type="Gene3D" id="1.10.10.10">
    <property type="entry name" value="Winged helix-like DNA-binding domain superfamily/Winged helix DNA-binding domain"/>
    <property type="match status" value="1"/>
</dbReference>
<reference evidence="6 7" key="1">
    <citation type="submission" date="2018-01" db="EMBL/GenBank/DDBJ databases">
        <title>The whole genome sequencing and assembly of Halobacillus litoralis ERB031 strain.</title>
        <authorList>
            <person name="Lee S.-J."/>
            <person name="Park M.-K."/>
            <person name="Kim J.-Y."/>
            <person name="Lee Y.-J."/>
            <person name="Yi H."/>
            <person name="Bahn Y.-S."/>
            <person name="Kim J.F."/>
            <person name="Lee D.-W."/>
        </authorList>
    </citation>
    <scope>NUCLEOTIDE SEQUENCE [LARGE SCALE GENOMIC DNA]</scope>
    <source>
        <strain evidence="6 7">ERB 031</strain>
    </source>
</reference>
<name>A0A410MCT4_9BACI</name>
<comment type="similarity">
    <text evidence="1">Belongs to the LysR transcriptional regulatory family.</text>
</comment>
<dbReference type="FunFam" id="1.10.10.10:FF:000001">
    <property type="entry name" value="LysR family transcriptional regulator"/>
    <property type="match status" value="1"/>
</dbReference>
<evidence type="ECO:0000256" key="2">
    <source>
        <dbReference type="ARBA" id="ARBA00023015"/>
    </source>
</evidence>
<dbReference type="OrthoDB" id="9785745at2"/>
<keyword evidence="4" id="KW-0804">Transcription</keyword>
<organism evidence="6 7">
    <name type="scientific">Halobacillus litoralis</name>
    <dbReference type="NCBI Taxonomy" id="45668"/>
    <lineage>
        <taxon>Bacteria</taxon>
        <taxon>Bacillati</taxon>
        <taxon>Bacillota</taxon>
        <taxon>Bacilli</taxon>
        <taxon>Bacillales</taxon>
        <taxon>Bacillaceae</taxon>
        <taxon>Halobacillus</taxon>
    </lineage>
</organism>
<sequence>MDLEALKTFVTAIDQKSFTRASEILNLSQPTVSSHIKNLEHFFGTTLIDRSPKRFIVTQTGDIVYQRARQVLGIMEKTKSEVLEFHQQLRGSIRIGASYTVGEYIIPTILKSFDQNYPAIEVGVTIANSQRINREVQLHQLDIGLVEGKVADQGLASFPFMEDEMVVVVPEDHPIRRKSSITFEDLQDQTWISREKGSGTRAMMDSMLESFNIRPKKMITIGSNHGVIQGVKAGIGLSFISETVVKHTGAMNLIMRLPYIKSTTRYFSIVTPVHEEEITTHVDVFIKLVMEMYQLSKNH</sequence>
<dbReference type="PROSITE" id="PS50931">
    <property type="entry name" value="HTH_LYSR"/>
    <property type="match status" value="1"/>
</dbReference>
<dbReference type="InterPro" id="IPR000847">
    <property type="entry name" value="LysR_HTH_N"/>
</dbReference>
<evidence type="ECO:0000256" key="1">
    <source>
        <dbReference type="ARBA" id="ARBA00009437"/>
    </source>
</evidence>
<dbReference type="Pfam" id="PF03466">
    <property type="entry name" value="LysR_substrate"/>
    <property type="match status" value="1"/>
</dbReference>
<feature type="domain" description="HTH lysR-type" evidence="5">
    <location>
        <begin position="1"/>
        <end position="58"/>
    </location>
</feature>
<dbReference type="SUPFAM" id="SSF53850">
    <property type="entry name" value="Periplasmic binding protein-like II"/>
    <property type="match status" value="1"/>
</dbReference>
<dbReference type="GO" id="GO:0000976">
    <property type="term" value="F:transcription cis-regulatory region binding"/>
    <property type="evidence" value="ECO:0007669"/>
    <property type="project" value="TreeGrafter"/>
</dbReference>
<dbReference type="RefSeq" id="WP_128524820.1">
    <property type="nucleotide sequence ID" value="NZ_CANLVY010000010.1"/>
</dbReference>
<gene>
    <name evidence="6" type="ORF">HLI_10020</name>
</gene>
<evidence type="ECO:0000256" key="4">
    <source>
        <dbReference type="ARBA" id="ARBA00023163"/>
    </source>
</evidence>
<dbReference type="AlphaFoldDB" id="A0A410MCT4"/>
<keyword evidence="3" id="KW-0238">DNA-binding</keyword>
<evidence type="ECO:0000313" key="7">
    <source>
        <dbReference type="Proteomes" id="UP000287756"/>
    </source>
</evidence>
<dbReference type="InterPro" id="IPR005119">
    <property type="entry name" value="LysR_subst-bd"/>
</dbReference>
<dbReference type="Proteomes" id="UP000287756">
    <property type="component" value="Chromosome"/>
</dbReference>
<accession>A0A410MCT4</accession>
<dbReference type="GO" id="GO:0003700">
    <property type="term" value="F:DNA-binding transcription factor activity"/>
    <property type="evidence" value="ECO:0007669"/>
    <property type="project" value="InterPro"/>
</dbReference>
<proteinExistence type="inferred from homology"/>
<dbReference type="PANTHER" id="PTHR30126:SF39">
    <property type="entry name" value="HTH-TYPE TRANSCRIPTIONAL REGULATOR CYSL"/>
    <property type="match status" value="1"/>
</dbReference>
<evidence type="ECO:0000256" key="3">
    <source>
        <dbReference type="ARBA" id="ARBA00023125"/>
    </source>
</evidence>
<dbReference type="KEGG" id="hli:HLI_10020"/>
<dbReference type="Gene3D" id="3.40.190.290">
    <property type="match status" value="1"/>
</dbReference>
<dbReference type="InterPro" id="IPR036388">
    <property type="entry name" value="WH-like_DNA-bd_sf"/>
</dbReference>
<dbReference type="EMBL" id="CP026118">
    <property type="protein sequence ID" value="QAS52531.1"/>
    <property type="molecule type" value="Genomic_DNA"/>
</dbReference>
<dbReference type="PANTHER" id="PTHR30126">
    <property type="entry name" value="HTH-TYPE TRANSCRIPTIONAL REGULATOR"/>
    <property type="match status" value="1"/>
</dbReference>
<dbReference type="SUPFAM" id="SSF46785">
    <property type="entry name" value="Winged helix' DNA-binding domain"/>
    <property type="match status" value="1"/>
</dbReference>
<dbReference type="InterPro" id="IPR036390">
    <property type="entry name" value="WH_DNA-bd_sf"/>
</dbReference>
<keyword evidence="2" id="KW-0805">Transcription regulation</keyword>
<evidence type="ECO:0000259" key="5">
    <source>
        <dbReference type="PROSITE" id="PS50931"/>
    </source>
</evidence>